<dbReference type="InterPro" id="IPR003661">
    <property type="entry name" value="HisK_dim/P_dom"/>
</dbReference>
<dbReference type="Pfam" id="PF00072">
    <property type="entry name" value="Response_reg"/>
    <property type="match status" value="1"/>
</dbReference>
<dbReference type="SUPFAM" id="SSF52172">
    <property type="entry name" value="CheY-like"/>
    <property type="match status" value="1"/>
</dbReference>
<dbReference type="InterPro" id="IPR011623">
    <property type="entry name" value="7TMR_DISM_rcpt_extracell_dom1"/>
</dbReference>
<evidence type="ECO:0000313" key="13">
    <source>
        <dbReference type="Proteomes" id="UP000276407"/>
    </source>
</evidence>
<accession>A0AAD0UTF7</accession>
<reference evidence="12 13" key="1">
    <citation type="submission" date="2018-11" db="EMBL/GenBank/DDBJ databases">
        <title>Complete genome sequence of Leptospira kmetyi isolate LS 001/16 from soil sample associated with a leptospirosis patient in Kelantan.</title>
        <authorList>
            <person name="Muhammad Yusoff F."/>
            <person name="Muhammad Yusoff S."/>
            <person name="Ahmad M.N."/>
            <person name="Yusof N.Y."/>
            <person name="Aziah I."/>
        </authorList>
    </citation>
    <scope>NUCLEOTIDE SEQUENCE [LARGE SCALE GENOMIC DNA]</scope>
    <source>
        <strain evidence="12 13">LS 001/16</strain>
    </source>
</reference>
<dbReference type="RefSeq" id="WP_123178879.1">
    <property type="nucleotide sequence ID" value="NZ_CP033614.1"/>
</dbReference>
<dbReference type="GO" id="GO:0009927">
    <property type="term" value="F:histidine phosphotransfer kinase activity"/>
    <property type="evidence" value="ECO:0007669"/>
    <property type="project" value="TreeGrafter"/>
</dbReference>
<dbReference type="InterPro" id="IPR036890">
    <property type="entry name" value="HATPase_C_sf"/>
</dbReference>
<dbReference type="GO" id="GO:0005886">
    <property type="term" value="C:plasma membrane"/>
    <property type="evidence" value="ECO:0007669"/>
    <property type="project" value="TreeGrafter"/>
</dbReference>
<proteinExistence type="predicted"/>
<feature type="transmembrane region" description="Helical" evidence="8">
    <location>
        <begin position="242"/>
        <end position="264"/>
    </location>
</feature>
<feature type="domain" description="Response regulatory" evidence="10">
    <location>
        <begin position="718"/>
        <end position="835"/>
    </location>
</feature>
<dbReference type="Pfam" id="PF02518">
    <property type="entry name" value="HATPase_c"/>
    <property type="match status" value="1"/>
</dbReference>
<dbReference type="InterPro" id="IPR001789">
    <property type="entry name" value="Sig_transdc_resp-reg_receiver"/>
</dbReference>
<dbReference type="InterPro" id="IPR008979">
    <property type="entry name" value="Galactose-bd-like_sf"/>
</dbReference>
<feature type="transmembrane region" description="Helical" evidence="8">
    <location>
        <begin position="211"/>
        <end position="235"/>
    </location>
</feature>
<dbReference type="SUPFAM" id="SSF49785">
    <property type="entry name" value="Galactose-binding domain-like"/>
    <property type="match status" value="1"/>
</dbReference>
<feature type="transmembrane region" description="Helical" evidence="8">
    <location>
        <begin position="306"/>
        <end position="329"/>
    </location>
</feature>
<keyword evidence="3 6" id="KW-0597">Phosphoprotein</keyword>
<dbReference type="CDD" id="cd16922">
    <property type="entry name" value="HATPase_EvgS-ArcB-TorS-like"/>
    <property type="match status" value="1"/>
</dbReference>
<feature type="transmembrane region" description="Helical" evidence="8">
    <location>
        <begin position="276"/>
        <end position="294"/>
    </location>
</feature>
<evidence type="ECO:0000256" key="6">
    <source>
        <dbReference type="PROSITE-ProRule" id="PRU00169"/>
    </source>
</evidence>
<dbReference type="Gene3D" id="3.30.565.10">
    <property type="entry name" value="Histidine kinase-like ATPase, C-terminal domain"/>
    <property type="match status" value="1"/>
</dbReference>
<dbReference type="SUPFAM" id="SSF55874">
    <property type="entry name" value="ATPase domain of HSP90 chaperone/DNA topoisomerase II/histidine kinase"/>
    <property type="match status" value="1"/>
</dbReference>
<dbReference type="Gene3D" id="2.60.120.260">
    <property type="entry name" value="Galactose-binding domain-like"/>
    <property type="match status" value="1"/>
</dbReference>
<evidence type="ECO:0000259" key="9">
    <source>
        <dbReference type="PROSITE" id="PS50109"/>
    </source>
</evidence>
<dbReference type="PRINTS" id="PR00344">
    <property type="entry name" value="BCTRLSENSOR"/>
</dbReference>
<dbReference type="PROSITE" id="PS51257">
    <property type="entry name" value="PROKAR_LIPOPROTEIN"/>
    <property type="match status" value="1"/>
</dbReference>
<evidence type="ECO:0000256" key="1">
    <source>
        <dbReference type="ARBA" id="ARBA00000085"/>
    </source>
</evidence>
<keyword evidence="8" id="KW-1133">Transmembrane helix</keyword>
<dbReference type="AlphaFoldDB" id="A0AAD0UTF7"/>
<evidence type="ECO:0000256" key="2">
    <source>
        <dbReference type="ARBA" id="ARBA00012438"/>
    </source>
</evidence>
<evidence type="ECO:0000256" key="3">
    <source>
        <dbReference type="ARBA" id="ARBA00022553"/>
    </source>
</evidence>
<feature type="transmembrane region" description="Helical" evidence="8">
    <location>
        <begin position="335"/>
        <end position="352"/>
    </location>
</feature>
<dbReference type="SMART" id="SM00388">
    <property type="entry name" value="HisKA"/>
    <property type="match status" value="1"/>
</dbReference>
<dbReference type="PROSITE" id="PS50110">
    <property type="entry name" value="RESPONSE_REGULATORY"/>
    <property type="match status" value="1"/>
</dbReference>
<dbReference type="Proteomes" id="UP000276407">
    <property type="component" value="Chromosome 1"/>
</dbReference>
<evidence type="ECO:0000256" key="4">
    <source>
        <dbReference type="ARBA" id="ARBA00022679"/>
    </source>
</evidence>
<evidence type="ECO:0000256" key="8">
    <source>
        <dbReference type="SAM" id="Phobius"/>
    </source>
</evidence>
<dbReference type="InterPro" id="IPR004358">
    <property type="entry name" value="Sig_transdc_His_kin-like_C"/>
</dbReference>
<feature type="domain" description="Histidine kinase" evidence="9">
    <location>
        <begin position="446"/>
        <end position="665"/>
    </location>
</feature>
<dbReference type="Pfam" id="PF00512">
    <property type="entry name" value="HisKA"/>
    <property type="match status" value="1"/>
</dbReference>
<sequence length="1058" mass="119400">MRNERNTVRSALGFFLFLSLSILSCGQFVYLEKPPKVVQGVLDLGSKWDFDSMGPLSLEGDWGFSWKKLYSDLSEAREKHPAQYANVPDAWNNYPQDENGNGYPSFGYATYEMKILLDEPRSDMAIKMLEASTSYNIYVNGQKVLSSGIVGRTKEESKPLYRPAVSAPIRLDKSNELVIEVSNFAHSKGGVWAKVWIGKHSELSTLRERTIWLDLFITGGLFIGVLYHFSLFSLLRRELSHLFFALIGIVAIVRIVLTGERLLFTLFPDFDFALSYRLEILSVYIGGSILALFIRSIFPNEFDKKAAYAFVFGFSVLSLIVVATELSFYSRTLPVFSLLVFTECIYIVYVLIRAISNRRIGAWIGLMICILLFMIVTNDLLYANMIINTSYFISYGISLFFIAQAFIISKQFAISYYLSQKLSSDLQRSNDRLISLDKLKDEFLATTSHELRTPLQGIIGIADSLKRGAGGELSSFMESQLRMIVSSGQRLANLVNDIQDFSKLKHSDLNLRRIPVDIKQAADFTLELNRVNVDASILVLLNEIENDFPPLLADEDRLQQILQNLIGNAIKFTETGSVRVSAKVLDDRYAEISVTDTGIGIPYDQQERIFEFFERIHGGDLSVAGGTGLGLTISRALVSLHGGELNVESAVQKGSRFYFTIPLSKEGKNPSKTNPNSKSKRQSRLTISSKNGSRTNDNGDVSHKTDAGETNQQNSKIRILVVDDEPVNLEVIRNYLSLSNIESVLVKSGNEALEILKTNSDFKAVILDVMMPRMSGLEVAREIRNHFGPLELPILMLSAKNRDADLISALNAGANDYLVKPFDFEQLMNRITNLLDLIQGHKNRIEHENDKREAIHKVRQKINIDLHDHLGAKLIDLKFLSEELLSGKIKPDQNLIEKIHGTVNQSIGMLREQMLKIEDLNLVSENFITGVNLVLLRRYSDAGREIDFQNEEELIQLFESHRDENALMEFFGIINEVATNDLKYGKGISSWKFSLINHEILMEMNSESDYALSNNRTGRGTENLIQRSAKLEGKMEISLLENVYSIRLKIKTNRFLAV</sequence>
<dbReference type="Gene3D" id="1.10.287.130">
    <property type="match status" value="1"/>
</dbReference>
<dbReference type="PANTHER" id="PTHR43047">
    <property type="entry name" value="TWO-COMPONENT HISTIDINE PROTEIN KINASE"/>
    <property type="match status" value="1"/>
</dbReference>
<evidence type="ECO:0000256" key="7">
    <source>
        <dbReference type="SAM" id="MobiDB-lite"/>
    </source>
</evidence>
<evidence type="ECO:0000313" key="11">
    <source>
        <dbReference type="EMBL" id="AYV54052.1"/>
    </source>
</evidence>
<dbReference type="KEGG" id="lkm:EFP84_00025"/>
<dbReference type="Gene3D" id="3.40.50.2300">
    <property type="match status" value="1"/>
</dbReference>
<evidence type="ECO:0000259" key="10">
    <source>
        <dbReference type="PROSITE" id="PS50110"/>
    </source>
</evidence>
<gene>
    <name evidence="11" type="ORF">EFP84_00025</name>
    <name evidence="12" type="ORF">EFP84_18470</name>
</gene>
<dbReference type="CDD" id="cd00082">
    <property type="entry name" value="HisKA"/>
    <property type="match status" value="1"/>
</dbReference>
<dbReference type="KEGG" id="lkm:EFP84_18470"/>
<evidence type="ECO:0000256" key="5">
    <source>
        <dbReference type="ARBA" id="ARBA00022777"/>
    </source>
</evidence>
<comment type="catalytic activity">
    <reaction evidence="1">
        <text>ATP + protein L-histidine = ADP + protein N-phospho-L-histidine.</text>
        <dbReference type="EC" id="2.7.13.3"/>
    </reaction>
</comment>
<dbReference type="EMBL" id="CP033614">
    <property type="protein sequence ID" value="AYV54052.1"/>
    <property type="molecule type" value="Genomic_DNA"/>
</dbReference>
<dbReference type="SMART" id="SM00448">
    <property type="entry name" value="REC"/>
    <property type="match status" value="1"/>
</dbReference>
<dbReference type="EC" id="2.7.13.3" evidence="2"/>
<dbReference type="PANTHER" id="PTHR43047:SF72">
    <property type="entry name" value="OSMOSENSING HISTIDINE PROTEIN KINASE SLN1"/>
    <property type="match status" value="1"/>
</dbReference>
<name>A0AAD0UTF7_9LEPT</name>
<feature type="compositionally biased region" description="Polar residues" evidence="7">
    <location>
        <begin position="684"/>
        <end position="699"/>
    </location>
</feature>
<feature type="modified residue" description="4-aspartylphosphate" evidence="6">
    <location>
        <position position="768"/>
    </location>
</feature>
<keyword evidence="8" id="KW-0472">Membrane</keyword>
<keyword evidence="5" id="KW-0418">Kinase</keyword>
<keyword evidence="8" id="KW-0812">Transmembrane</keyword>
<dbReference type="CDD" id="cd17574">
    <property type="entry name" value="REC_OmpR"/>
    <property type="match status" value="1"/>
</dbReference>
<dbReference type="SMART" id="SM00387">
    <property type="entry name" value="HATPase_c"/>
    <property type="match status" value="1"/>
</dbReference>
<dbReference type="GO" id="GO:0000155">
    <property type="term" value="F:phosphorelay sensor kinase activity"/>
    <property type="evidence" value="ECO:0007669"/>
    <property type="project" value="InterPro"/>
</dbReference>
<keyword evidence="4" id="KW-0808">Transferase</keyword>
<dbReference type="InterPro" id="IPR036097">
    <property type="entry name" value="HisK_dim/P_sf"/>
</dbReference>
<dbReference type="SUPFAM" id="SSF47384">
    <property type="entry name" value="Homodimeric domain of signal transducing histidine kinase"/>
    <property type="match status" value="1"/>
</dbReference>
<dbReference type="InterPro" id="IPR005467">
    <property type="entry name" value="His_kinase_dom"/>
</dbReference>
<evidence type="ECO:0000313" key="12">
    <source>
        <dbReference type="EMBL" id="AYV57300.1"/>
    </source>
</evidence>
<dbReference type="EMBL" id="CP033614">
    <property type="protein sequence ID" value="AYV57300.1"/>
    <property type="molecule type" value="Genomic_DNA"/>
</dbReference>
<feature type="region of interest" description="Disordered" evidence="7">
    <location>
        <begin position="664"/>
        <end position="710"/>
    </location>
</feature>
<dbReference type="PROSITE" id="PS50109">
    <property type="entry name" value="HIS_KIN"/>
    <property type="match status" value="1"/>
</dbReference>
<protein>
    <recommendedName>
        <fullName evidence="2">histidine kinase</fullName>
        <ecNumber evidence="2">2.7.13.3</ecNumber>
    </recommendedName>
</protein>
<feature type="transmembrane region" description="Helical" evidence="8">
    <location>
        <begin position="364"/>
        <end position="387"/>
    </location>
</feature>
<organism evidence="12 13">
    <name type="scientific">Leptospira kmetyi</name>
    <dbReference type="NCBI Taxonomy" id="408139"/>
    <lineage>
        <taxon>Bacteria</taxon>
        <taxon>Pseudomonadati</taxon>
        <taxon>Spirochaetota</taxon>
        <taxon>Spirochaetia</taxon>
        <taxon>Leptospirales</taxon>
        <taxon>Leptospiraceae</taxon>
        <taxon>Leptospira</taxon>
    </lineage>
</organism>
<dbReference type="InterPro" id="IPR011006">
    <property type="entry name" value="CheY-like_superfamily"/>
</dbReference>
<dbReference type="Pfam" id="PF07695">
    <property type="entry name" value="7TMR-DISM_7TM"/>
    <property type="match status" value="1"/>
</dbReference>
<dbReference type="InterPro" id="IPR003594">
    <property type="entry name" value="HATPase_dom"/>
</dbReference>